<dbReference type="AlphaFoldDB" id="A0A2V1E579"/>
<feature type="domain" description="C3H1-type" evidence="4">
    <location>
        <begin position="93"/>
        <end position="122"/>
    </location>
</feature>
<name>A0A2V1E579_9PLEO</name>
<gene>
    <name evidence="5" type="ORF">DM02DRAFT_176009</name>
</gene>
<sequence length="232" mass="26681">MGRPHAASSIGSYERRSNPVQSQSSRSRLRARDRSPIDRFNDPNDDIRFYRSRSPPRSPPESSRIRSFYRDSSRSGYTTDTRRSLNISLPKNFPKPLTCYFWFTNGRCSKRDVDCAYAHWNTGHLAGAPITVSTDTGTESVAGKKAQIFASDTYRPSSTQDDSREDWLQLREEEVTRRENQVAEAEERLRNLGNLSEMASPNKEDWRLGSNANDLSEDWICEECGHRKYRSD</sequence>
<dbReference type="EMBL" id="KZ805321">
    <property type="protein sequence ID" value="PVI04400.1"/>
    <property type="molecule type" value="Genomic_DNA"/>
</dbReference>
<evidence type="ECO:0000256" key="2">
    <source>
        <dbReference type="SAM" id="Coils"/>
    </source>
</evidence>
<evidence type="ECO:0000256" key="3">
    <source>
        <dbReference type="SAM" id="MobiDB-lite"/>
    </source>
</evidence>
<feature type="compositionally biased region" description="Low complexity" evidence="3">
    <location>
        <begin position="52"/>
        <end position="66"/>
    </location>
</feature>
<protein>
    <recommendedName>
        <fullName evidence="4">C3H1-type domain-containing protein</fullName>
    </recommendedName>
</protein>
<evidence type="ECO:0000313" key="5">
    <source>
        <dbReference type="EMBL" id="PVI04400.1"/>
    </source>
</evidence>
<feature type="compositionally biased region" description="Basic and acidic residues" evidence="3">
    <location>
        <begin position="30"/>
        <end position="49"/>
    </location>
</feature>
<organism evidence="5 6">
    <name type="scientific">Periconia macrospinosa</name>
    <dbReference type="NCBI Taxonomy" id="97972"/>
    <lineage>
        <taxon>Eukaryota</taxon>
        <taxon>Fungi</taxon>
        <taxon>Dikarya</taxon>
        <taxon>Ascomycota</taxon>
        <taxon>Pezizomycotina</taxon>
        <taxon>Dothideomycetes</taxon>
        <taxon>Pleosporomycetidae</taxon>
        <taxon>Pleosporales</taxon>
        <taxon>Massarineae</taxon>
        <taxon>Periconiaceae</taxon>
        <taxon>Periconia</taxon>
    </lineage>
</organism>
<evidence type="ECO:0000256" key="1">
    <source>
        <dbReference type="PROSITE-ProRule" id="PRU00723"/>
    </source>
</evidence>
<reference evidence="5 6" key="1">
    <citation type="journal article" date="2018" name="Sci. Rep.">
        <title>Comparative genomics provides insights into the lifestyle and reveals functional heterogeneity of dark septate endophytic fungi.</title>
        <authorList>
            <person name="Knapp D.G."/>
            <person name="Nemeth J.B."/>
            <person name="Barry K."/>
            <person name="Hainaut M."/>
            <person name="Henrissat B."/>
            <person name="Johnson J."/>
            <person name="Kuo A."/>
            <person name="Lim J.H.P."/>
            <person name="Lipzen A."/>
            <person name="Nolan M."/>
            <person name="Ohm R.A."/>
            <person name="Tamas L."/>
            <person name="Grigoriev I.V."/>
            <person name="Spatafora J.W."/>
            <person name="Nagy L.G."/>
            <person name="Kovacs G.M."/>
        </authorList>
    </citation>
    <scope>NUCLEOTIDE SEQUENCE [LARGE SCALE GENOMIC DNA]</scope>
    <source>
        <strain evidence="5 6">DSE2036</strain>
    </source>
</reference>
<feature type="zinc finger region" description="C3H1-type" evidence="1">
    <location>
        <begin position="93"/>
        <end position="122"/>
    </location>
</feature>
<proteinExistence type="predicted"/>
<dbReference type="InterPro" id="IPR000571">
    <property type="entry name" value="Znf_CCCH"/>
</dbReference>
<dbReference type="OrthoDB" id="1918685at2759"/>
<keyword evidence="6" id="KW-1185">Reference proteome</keyword>
<evidence type="ECO:0000259" key="4">
    <source>
        <dbReference type="PROSITE" id="PS50103"/>
    </source>
</evidence>
<feature type="coiled-coil region" evidence="2">
    <location>
        <begin position="168"/>
        <end position="195"/>
    </location>
</feature>
<keyword evidence="1" id="KW-0479">Metal-binding</keyword>
<dbReference type="Proteomes" id="UP000244855">
    <property type="component" value="Unassembled WGS sequence"/>
</dbReference>
<keyword evidence="1" id="KW-0863">Zinc-finger</keyword>
<feature type="region of interest" description="Disordered" evidence="3">
    <location>
        <begin position="1"/>
        <end position="81"/>
    </location>
</feature>
<keyword evidence="2" id="KW-0175">Coiled coil</keyword>
<evidence type="ECO:0000313" key="6">
    <source>
        <dbReference type="Proteomes" id="UP000244855"/>
    </source>
</evidence>
<keyword evidence="1" id="KW-0862">Zinc</keyword>
<accession>A0A2V1E579</accession>
<dbReference type="PROSITE" id="PS50103">
    <property type="entry name" value="ZF_C3H1"/>
    <property type="match status" value="1"/>
</dbReference>
<dbReference type="GO" id="GO:0008270">
    <property type="term" value="F:zinc ion binding"/>
    <property type="evidence" value="ECO:0007669"/>
    <property type="project" value="UniProtKB-KW"/>
</dbReference>